<comment type="caution">
    <text evidence="1">The sequence shown here is derived from an EMBL/GenBank/DDBJ whole genome shotgun (WGS) entry which is preliminary data.</text>
</comment>
<dbReference type="InterPro" id="IPR019587">
    <property type="entry name" value="Polyketide_cyclase/dehydratase"/>
</dbReference>
<dbReference type="RefSeq" id="WP_129182826.1">
    <property type="nucleotide sequence ID" value="NZ_JAGIOG010000001.1"/>
</dbReference>
<organism evidence="1 2">
    <name type="scientific">Aeromicrobium fastidiosum</name>
    <dbReference type="NCBI Taxonomy" id="52699"/>
    <lineage>
        <taxon>Bacteria</taxon>
        <taxon>Bacillati</taxon>
        <taxon>Actinomycetota</taxon>
        <taxon>Actinomycetes</taxon>
        <taxon>Propionibacteriales</taxon>
        <taxon>Nocardioidaceae</taxon>
        <taxon>Aeromicrobium</taxon>
    </lineage>
</organism>
<gene>
    <name evidence="1" type="ORF">ESP62_008280</name>
</gene>
<dbReference type="Proteomes" id="UP001515100">
    <property type="component" value="Unassembled WGS sequence"/>
</dbReference>
<dbReference type="EMBL" id="SDPP02000002">
    <property type="protein sequence ID" value="KAA1378354.1"/>
    <property type="molecule type" value="Genomic_DNA"/>
</dbReference>
<dbReference type="Gene3D" id="3.30.530.20">
    <property type="match status" value="1"/>
</dbReference>
<dbReference type="SUPFAM" id="SSF55961">
    <property type="entry name" value="Bet v1-like"/>
    <property type="match status" value="1"/>
</dbReference>
<proteinExistence type="predicted"/>
<evidence type="ECO:0000313" key="1">
    <source>
        <dbReference type="EMBL" id="KAA1378354.1"/>
    </source>
</evidence>
<name>A0A641AM49_9ACTN</name>
<evidence type="ECO:0000313" key="2">
    <source>
        <dbReference type="Proteomes" id="UP001515100"/>
    </source>
</evidence>
<keyword evidence="2" id="KW-1185">Reference proteome</keyword>
<dbReference type="CDD" id="cd07812">
    <property type="entry name" value="SRPBCC"/>
    <property type="match status" value="1"/>
</dbReference>
<sequence>MSNQPLIQDSIEIDAPPARVWDLVSDLRRMGEWSPQCVRMAVLGREVGVGTRTVNLNRSGWKRWPTTARVVVFEPEQTLAFRVPLNRSVWTYELEPTATGTLLTESRRTPNGTSKVSDLAVAVGLGGVDPFEASLAEGIRQTLQRVKAAAERA</sequence>
<dbReference type="InterPro" id="IPR023393">
    <property type="entry name" value="START-like_dom_sf"/>
</dbReference>
<reference evidence="1" key="1">
    <citation type="submission" date="2019-09" db="EMBL/GenBank/DDBJ databases">
        <authorList>
            <person name="Li J."/>
        </authorList>
    </citation>
    <scope>NUCLEOTIDE SEQUENCE [LARGE SCALE GENOMIC DNA]</scope>
    <source>
        <strain evidence="1">NRBC 14897</strain>
    </source>
</reference>
<accession>A0A641AM49</accession>
<dbReference type="AlphaFoldDB" id="A0A641AM49"/>
<protein>
    <submittedName>
        <fullName evidence="1">SRPBCC family protein</fullName>
    </submittedName>
</protein>
<dbReference type="Pfam" id="PF10604">
    <property type="entry name" value="Polyketide_cyc2"/>
    <property type="match status" value="1"/>
</dbReference>
<dbReference type="OrthoDB" id="4618973at2"/>